<gene>
    <name evidence="1" type="ORF">ABGN05_29430</name>
</gene>
<dbReference type="Proteomes" id="UP001556692">
    <property type="component" value="Unassembled WGS sequence"/>
</dbReference>
<keyword evidence="2" id="KW-1185">Reference proteome</keyword>
<reference evidence="1 2" key="1">
    <citation type="submission" date="2024-05" db="EMBL/GenBank/DDBJ databases">
        <authorList>
            <person name="Jiang F."/>
        </authorList>
    </citation>
    <scope>NUCLEOTIDE SEQUENCE [LARGE SCALE GENOMIC DNA]</scope>
    <source>
        <strain evidence="1 2">LZ166</strain>
    </source>
</reference>
<proteinExistence type="predicted"/>
<accession>A0ABV3SST4</accession>
<organism evidence="1 2">
    <name type="scientific">Aquibium pacificus</name>
    <dbReference type="NCBI Taxonomy" id="3153579"/>
    <lineage>
        <taxon>Bacteria</taxon>
        <taxon>Pseudomonadati</taxon>
        <taxon>Pseudomonadota</taxon>
        <taxon>Alphaproteobacteria</taxon>
        <taxon>Hyphomicrobiales</taxon>
        <taxon>Phyllobacteriaceae</taxon>
        <taxon>Aquibium</taxon>
    </lineage>
</organism>
<protein>
    <submittedName>
        <fullName evidence="1">Uncharacterized protein</fullName>
    </submittedName>
</protein>
<evidence type="ECO:0000313" key="2">
    <source>
        <dbReference type="Proteomes" id="UP001556692"/>
    </source>
</evidence>
<evidence type="ECO:0000313" key="1">
    <source>
        <dbReference type="EMBL" id="MEX0409759.1"/>
    </source>
</evidence>
<dbReference type="RefSeq" id="WP_367957623.1">
    <property type="nucleotide sequence ID" value="NZ_JBDPGJ010000013.1"/>
</dbReference>
<dbReference type="EMBL" id="JBDPGJ010000013">
    <property type="protein sequence ID" value="MEX0409759.1"/>
    <property type="molecule type" value="Genomic_DNA"/>
</dbReference>
<sequence length="100" mass="11665">MRTFAIVVCHRFDSNYQKRYDKLLELLSTYPEIWMEAPSMFILKTDEEIGSVEEKIRSAGFQPETDTLLVIDVTEQEAVFAGRIENLARLQAMFQPKMMN</sequence>
<name>A0ABV3SST4_9HYPH</name>
<comment type="caution">
    <text evidence="1">The sequence shown here is derived from an EMBL/GenBank/DDBJ whole genome shotgun (WGS) entry which is preliminary data.</text>
</comment>